<keyword evidence="5" id="KW-0677">Repeat</keyword>
<evidence type="ECO:0000256" key="5">
    <source>
        <dbReference type="ARBA" id="ARBA00022737"/>
    </source>
</evidence>
<feature type="transmembrane region" description="Helical" evidence="15">
    <location>
        <begin position="553"/>
        <end position="574"/>
    </location>
</feature>
<dbReference type="GO" id="GO:0007005">
    <property type="term" value="P:mitochondrion organization"/>
    <property type="evidence" value="ECO:0007669"/>
    <property type="project" value="InterPro"/>
</dbReference>
<keyword evidence="13 14" id="KW-0472">Membrane</keyword>
<dbReference type="FunFam" id="3.40.50.300:FF:000553">
    <property type="entry name" value="Mitochondrial Rho GTPase"/>
    <property type="match status" value="1"/>
</dbReference>
<dbReference type="PROSITE" id="PS51423">
    <property type="entry name" value="MIRO"/>
    <property type="match status" value="2"/>
</dbReference>
<dbReference type="SMART" id="SM00174">
    <property type="entry name" value="RHO"/>
    <property type="match status" value="1"/>
</dbReference>
<dbReference type="Pfam" id="PF00071">
    <property type="entry name" value="Ras"/>
    <property type="match status" value="2"/>
</dbReference>
<dbReference type="PROSITE" id="PS50222">
    <property type="entry name" value="EF_HAND_2"/>
    <property type="match status" value="1"/>
</dbReference>
<dbReference type="InterPro" id="IPR001806">
    <property type="entry name" value="Small_GTPase"/>
</dbReference>
<gene>
    <name evidence="19" type="primary">LOC113873009</name>
</gene>
<dbReference type="GO" id="GO:0005741">
    <property type="term" value="C:mitochondrial outer membrane"/>
    <property type="evidence" value="ECO:0007669"/>
    <property type="project" value="UniProtKB-SubCell"/>
</dbReference>
<proteinExistence type="inferred from homology"/>
<dbReference type="PIRSF" id="PIRSF037488">
    <property type="entry name" value="Mt_Rho_GTPase"/>
    <property type="match status" value="1"/>
</dbReference>
<evidence type="ECO:0000256" key="2">
    <source>
        <dbReference type="ARBA" id="ARBA00007981"/>
    </source>
</evidence>
<feature type="domain" description="Miro" evidence="17">
    <location>
        <begin position="362"/>
        <end position="533"/>
    </location>
</feature>
<name>A0A8B8MHQ3_ABRPR</name>
<evidence type="ECO:0000256" key="4">
    <source>
        <dbReference type="ARBA" id="ARBA00022723"/>
    </source>
</evidence>
<keyword evidence="7 14" id="KW-1000">Mitochondrion outer membrane</keyword>
<dbReference type="GO" id="GO:0005509">
    <property type="term" value="F:calcium ion binding"/>
    <property type="evidence" value="ECO:0007669"/>
    <property type="project" value="InterPro"/>
</dbReference>
<dbReference type="Gene3D" id="1.10.238.10">
    <property type="entry name" value="EF-hand"/>
    <property type="match status" value="2"/>
</dbReference>
<dbReference type="GO" id="GO:0005525">
    <property type="term" value="F:GTP binding"/>
    <property type="evidence" value="ECO:0007669"/>
    <property type="project" value="UniProtKB-KW"/>
</dbReference>
<feature type="domain" description="EF-hand" evidence="16">
    <location>
        <begin position="254"/>
        <end position="289"/>
    </location>
</feature>
<evidence type="ECO:0000313" key="19">
    <source>
        <dbReference type="RefSeq" id="XP_027366749.1"/>
    </source>
</evidence>
<dbReference type="GO" id="GO:0003924">
    <property type="term" value="F:GTPase activity"/>
    <property type="evidence" value="ECO:0007669"/>
    <property type="project" value="InterPro"/>
</dbReference>
<keyword evidence="3 15" id="KW-0812">Transmembrane</keyword>
<dbReference type="GeneID" id="113873009"/>
<keyword evidence="12 14" id="KW-0342">GTP-binding</keyword>
<feature type="domain" description="Miro" evidence="17">
    <location>
        <begin position="10"/>
        <end position="177"/>
    </location>
</feature>
<dbReference type="RefSeq" id="XP_027366749.1">
    <property type="nucleotide sequence ID" value="XM_027510948.1"/>
</dbReference>
<keyword evidence="4" id="KW-0479">Metal-binding</keyword>
<comment type="subcellular location">
    <subcellularLocation>
        <location evidence="1 14">Mitochondrion outer membrane</location>
        <topology evidence="1 14">Single-pass type IV membrane protein</topology>
    </subcellularLocation>
</comment>
<dbReference type="InterPro" id="IPR013566">
    <property type="entry name" value="EF_hand_assoc_1"/>
</dbReference>
<evidence type="ECO:0000256" key="13">
    <source>
        <dbReference type="ARBA" id="ARBA00023136"/>
    </source>
</evidence>
<keyword evidence="8 14" id="KW-0378">Hydrolase</keyword>
<organism evidence="18 19">
    <name type="scientific">Abrus precatorius</name>
    <name type="common">Indian licorice</name>
    <name type="synonym">Glycine abrus</name>
    <dbReference type="NCBI Taxonomy" id="3816"/>
    <lineage>
        <taxon>Eukaryota</taxon>
        <taxon>Viridiplantae</taxon>
        <taxon>Streptophyta</taxon>
        <taxon>Embryophyta</taxon>
        <taxon>Tracheophyta</taxon>
        <taxon>Spermatophyta</taxon>
        <taxon>Magnoliopsida</taxon>
        <taxon>eudicotyledons</taxon>
        <taxon>Gunneridae</taxon>
        <taxon>Pentapetalae</taxon>
        <taxon>rosids</taxon>
        <taxon>fabids</taxon>
        <taxon>Fabales</taxon>
        <taxon>Fabaceae</taxon>
        <taxon>Papilionoideae</taxon>
        <taxon>50 kb inversion clade</taxon>
        <taxon>NPAAA clade</taxon>
        <taxon>indigoferoid/millettioid clade</taxon>
        <taxon>Abreae</taxon>
        <taxon>Abrus</taxon>
    </lineage>
</organism>
<evidence type="ECO:0000256" key="11">
    <source>
        <dbReference type="ARBA" id="ARBA00023128"/>
    </source>
</evidence>
<dbReference type="FunFam" id="1.10.238.10:FF:000212">
    <property type="entry name" value="Mitochondrial Rho GTPase"/>
    <property type="match status" value="1"/>
</dbReference>
<evidence type="ECO:0000256" key="8">
    <source>
        <dbReference type="ARBA" id="ARBA00022801"/>
    </source>
</evidence>
<reference evidence="18" key="1">
    <citation type="journal article" date="2019" name="Toxins">
        <title>Detection of Abrin-Like and Prepropulchellin-Like Toxin Genes and Transcripts Using Whole Genome Sequencing and Full-Length Transcript Sequencing of Abrus precatorius.</title>
        <authorList>
            <person name="Hovde B.T."/>
            <person name="Daligault H.E."/>
            <person name="Hanschen E.R."/>
            <person name="Kunde Y.A."/>
            <person name="Johnson M.B."/>
            <person name="Starkenburg S.R."/>
            <person name="Johnson S.L."/>
        </authorList>
    </citation>
    <scope>NUCLEOTIDE SEQUENCE [LARGE SCALE GENOMIC DNA]</scope>
</reference>
<reference evidence="19" key="2">
    <citation type="submission" date="2025-08" db="UniProtKB">
        <authorList>
            <consortium name="RefSeq"/>
        </authorList>
    </citation>
    <scope>IDENTIFICATION</scope>
    <source>
        <tissue evidence="19">Young leaves</tissue>
    </source>
</reference>
<evidence type="ECO:0000256" key="9">
    <source>
        <dbReference type="ARBA" id="ARBA00022837"/>
    </source>
</evidence>
<keyword evidence="11 14" id="KW-0496">Mitochondrion</keyword>
<evidence type="ECO:0000256" key="3">
    <source>
        <dbReference type="ARBA" id="ARBA00022692"/>
    </source>
</evidence>
<evidence type="ECO:0000259" key="16">
    <source>
        <dbReference type="PROSITE" id="PS50222"/>
    </source>
</evidence>
<keyword evidence="9 14" id="KW-0106">Calcium</keyword>
<dbReference type="AlphaFoldDB" id="A0A8B8MHQ3"/>
<dbReference type="SUPFAM" id="SSF52540">
    <property type="entry name" value="P-loop containing nucleoside triphosphate hydrolases"/>
    <property type="match status" value="2"/>
</dbReference>
<evidence type="ECO:0000256" key="1">
    <source>
        <dbReference type="ARBA" id="ARBA00004200"/>
    </source>
</evidence>
<dbReference type="Proteomes" id="UP000694853">
    <property type="component" value="Unplaced"/>
</dbReference>
<evidence type="ECO:0000256" key="15">
    <source>
        <dbReference type="SAM" id="Phobius"/>
    </source>
</evidence>
<evidence type="ECO:0000256" key="6">
    <source>
        <dbReference type="ARBA" id="ARBA00022741"/>
    </source>
</evidence>
<dbReference type="InterPro" id="IPR027417">
    <property type="entry name" value="P-loop_NTPase"/>
</dbReference>
<dbReference type="SMART" id="SM00175">
    <property type="entry name" value="RAB"/>
    <property type="match status" value="1"/>
</dbReference>
<dbReference type="PANTHER" id="PTHR46819">
    <property type="entry name" value="EF-HAND CALCIUM-BINDING DOMAIN-CONTAINING PROTEIN 7"/>
    <property type="match status" value="1"/>
</dbReference>
<sequence>MVGPSSADGRRGVRIAVAGDGGTGKSTLIAAIGSDSFPESVPAVLPPTRLPHYLYPDSVPLTLIDTPSSLAKQDTRNEELKRADAVVLTYACDEPESFERVSTYWLPELRKLEVQAPVIVVGCKLDLQNEDRLVSLESLTAHIMRRFTEIVTCVECSAATFYQVRCFNAPLQPSEIENVKTIVEQKVPEGVNSVGLTFPGFIYVNNMFLKKGRTETFWAVLRKFGYDNDLKLRDDFLPVPLKQTSDQSVELTGDAVEFLNGIFRLLDTDKDRSLRPAEVDKLFETAPESPWNDAPYKDATEKTDMGYISLNGFLSQWALMTLLDPPHSLANLIYIGYNGNPAAALRVTHRRSLDRKKQTTERNVFQCYVFGSKHAGKSTLLYSLLGRPFSSNYTPTTVDQYAANVVELKRVRGTRKILILREIPEDGLLEFLSNQDFLAACDVAVFVYDSSDEYSWKKSRDLLEKVVRQGELAGYRVPCLLIAAKDDLTPFPRAVLDSVKVTQELGIEAPIHVSMKLGDSSNVYHKIVNTAEHPHLSIPETENSRKRKQHHQLLHHSLIFALVGAALAVVGLTARRARTVKKNSAA</sequence>
<dbReference type="EC" id="3.6.5.-" evidence="14"/>
<evidence type="ECO:0000313" key="18">
    <source>
        <dbReference type="Proteomes" id="UP000694853"/>
    </source>
</evidence>
<evidence type="ECO:0000256" key="7">
    <source>
        <dbReference type="ARBA" id="ARBA00022787"/>
    </source>
</evidence>
<dbReference type="Gene3D" id="3.40.50.300">
    <property type="entry name" value="P-loop containing nucleotide triphosphate hydrolases"/>
    <property type="match status" value="2"/>
</dbReference>
<dbReference type="InterPro" id="IPR020860">
    <property type="entry name" value="MIRO_dom"/>
</dbReference>
<accession>A0A8B8MHQ3</accession>
<dbReference type="Pfam" id="PF08355">
    <property type="entry name" value="EF_assoc_1"/>
    <property type="match status" value="1"/>
</dbReference>
<dbReference type="CDD" id="cd01892">
    <property type="entry name" value="Miro2"/>
    <property type="match status" value="1"/>
</dbReference>
<evidence type="ECO:0000256" key="14">
    <source>
        <dbReference type="PIRNR" id="PIRNR037488"/>
    </source>
</evidence>
<keyword evidence="6 14" id="KW-0547">Nucleotide-binding</keyword>
<evidence type="ECO:0000256" key="12">
    <source>
        <dbReference type="ARBA" id="ARBA00023134"/>
    </source>
</evidence>
<dbReference type="InterPro" id="IPR052266">
    <property type="entry name" value="Miro-EF-hand_domain"/>
</dbReference>
<protein>
    <recommendedName>
        <fullName evidence="14">Mitochondrial Rho GTPase</fullName>
        <ecNumber evidence="14">3.6.5.-</ecNumber>
    </recommendedName>
</protein>
<comment type="similarity">
    <text evidence="2 14">Belongs to the mitochondrial Rho GTPase family.</text>
</comment>
<dbReference type="PRINTS" id="PR00449">
    <property type="entry name" value="RASTRNSFRMNG"/>
</dbReference>
<dbReference type="InterPro" id="IPR002048">
    <property type="entry name" value="EF_hand_dom"/>
</dbReference>
<evidence type="ECO:0000259" key="17">
    <source>
        <dbReference type="PROSITE" id="PS51423"/>
    </source>
</evidence>
<dbReference type="InterPro" id="IPR013567">
    <property type="entry name" value="EF_hand_assoc_2"/>
</dbReference>
<keyword evidence="10 15" id="KW-1133">Transmembrane helix</keyword>
<dbReference type="InterPro" id="IPR021181">
    <property type="entry name" value="Miro"/>
</dbReference>
<dbReference type="Pfam" id="PF08356">
    <property type="entry name" value="EF_assoc_2"/>
    <property type="match status" value="1"/>
</dbReference>
<evidence type="ECO:0000256" key="10">
    <source>
        <dbReference type="ARBA" id="ARBA00022989"/>
    </source>
</evidence>
<keyword evidence="18" id="KW-1185">Reference proteome</keyword>
<dbReference type="PANTHER" id="PTHR46819:SF1">
    <property type="entry name" value="EF-HAND CALCIUM-BINDING DOMAIN-CONTAINING PROTEIN 7"/>
    <property type="match status" value="1"/>
</dbReference>